<comment type="cofactor">
    <cofactor evidence="2">
        <name>Zn(2+)</name>
        <dbReference type="ChEBI" id="CHEBI:29105"/>
    </cofactor>
</comment>
<comment type="similarity">
    <text evidence="3">Belongs to the Nudix hydrolase family. NudC subfamily.</text>
</comment>
<evidence type="ECO:0000256" key="2">
    <source>
        <dbReference type="ARBA" id="ARBA00001947"/>
    </source>
</evidence>
<evidence type="ECO:0000256" key="9">
    <source>
        <dbReference type="ARBA" id="ARBA00023679"/>
    </source>
</evidence>
<dbReference type="Pfam" id="PF00293">
    <property type="entry name" value="NUDIX"/>
    <property type="match status" value="1"/>
</dbReference>
<dbReference type="Pfam" id="PF09296">
    <property type="entry name" value="NUDIX-like"/>
    <property type="match status" value="1"/>
</dbReference>
<name>A0AAE9Z656_9GAMM</name>
<comment type="catalytic activity">
    <reaction evidence="9">
        <text>a 5'-end NAD(+)-phospho-ribonucleoside in mRNA + H2O = a 5'-end phospho-adenosine-phospho-ribonucleoside in mRNA + beta-nicotinamide D-ribonucleotide + 2 H(+)</text>
        <dbReference type="Rhea" id="RHEA:60876"/>
        <dbReference type="Rhea" id="RHEA-COMP:15698"/>
        <dbReference type="Rhea" id="RHEA-COMP:15719"/>
        <dbReference type="ChEBI" id="CHEBI:14649"/>
        <dbReference type="ChEBI" id="CHEBI:15377"/>
        <dbReference type="ChEBI" id="CHEBI:15378"/>
        <dbReference type="ChEBI" id="CHEBI:144029"/>
        <dbReference type="ChEBI" id="CHEBI:144051"/>
    </reaction>
    <physiologicalReaction direction="left-to-right" evidence="9">
        <dbReference type="Rhea" id="RHEA:60877"/>
    </physiologicalReaction>
</comment>
<keyword evidence="5" id="KW-0479">Metal-binding</keyword>
<dbReference type="PANTHER" id="PTHR42904">
    <property type="entry name" value="NUDIX HYDROLASE, NUDC SUBFAMILY"/>
    <property type="match status" value="1"/>
</dbReference>
<evidence type="ECO:0000256" key="3">
    <source>
        <dbReference type="ARBA" id="ARBA00009595"/>
    </source>
</evidence>
<evidence type="ECO:0000256" key="7">
    <source>
        <dbReference type="ARBA" id="ARBA00022842"/>
    </source>
</evidence>
<dbReference type="InterPro" id="IPR020084">
    <property type="entry name" value="NUDIX_hydrolase_CS"/>
</dbReference>
<evidence type="ECO:0000259" key="10">
    <source>
        <dbReference type="PROSITE" id="PS51462"/>
    </source>
</evidence>
<reference evidence="11 12" key="2">
    <citation type="journal article" date="2022" name="Mar. Drugs">
        <title>Bioassay-Guided Fractionation Leads to the Detection of Cholic Acid Generated by the Rare Thalassomonas sp.</title>
        <authorList>
            <person name="Pheiffer F."/>
            <person name="Schneider Y.K."/>
            <person name="Hansen E.H."/>
            <person name="Andersen J.H."/>
            <person name="Isaksson J."/>
            <person name="Busche T."/>
            <person name="R C."/>
            <person name="Kalinowski J."/>
            <person name="Zyl L.V."/>
            <person name="Trindade M."/>
        </authorList>
    </citation>
    <scope>NUCLEOTIDE SEQUENCE [LARGE SCALE GENOMIC DNA]</scope>
    <source>
        <strain evidence="11 12">XOM25</strain>
    </source>
</reference>
<dbReference type="EMBL" id="CP059733">
    <property type="protein sequence ID" value="WDE06804.1"/>
    <property type="molecule type" value="Genomic_DNA"/>
</dbReference>
<dbReference type="Gene3D" id="3.90.79.10">
    <property type="entry name" value="Nucleoside Triphosphate Pyrophosphohydrolase"/>
    <property type="match status" value="1"/>
</dbReference>
<sequence length="318" mass="36107">MSSPALTFSQMSLNRASSARKNETWLQEQQNRADTVFLPVWRSLCLFTQEQLAWLTRELEITRQLIAQASNCYFLGLDGEQAVFVLDLSDLSQQNLEAMLGDKYQLKDFRISLPLVTPKQAPVLAYGRALNHWHRQCLHCGYCGEKTLSLDGGHRRKCQSESCAKEHFPRTDPVVIMLVEHQAPGEKARCLLAQHHNIPAKVVSTLAGFVDPGESLEEAVCREVQEEAGVAVEQVTYMASQPWPFPNSLMIGFFARAKNDKLNIDNDEIADAKWFSAEEISTFDNWGDEGDNYKLPRKESIARYLIDTWLAQQQKQQT</sequence>
<dbReference type="Proteomes" id="UP000032352">
    <property type="component" value="Chromosome"/>
</dbReference>
<organism evidence="11 12">
    <name type="scientific">Thalassomonas viridans</name>
    <dbReference type="NCBI Taxonomy" id="137584"/>
    <lineage>
        <taxon>Bacteria</taxon>
        <taxon>Pseudomonadati</taxon>
        <taxon>Pseudomonadota</taxon>
        <taxon>Gammaproteobacteria</taxon>
        <taxon>Alteromonadales</taxon>
        <taxon>Colwelliaceae</taxon>
        <taxon>Thalassomonas</taxon>
    </lineage>
</organism>
<protein>
    <recommendedName>
        <fullName evidence="4">NAD(+) diphosphatase</fullName>
        <ecNumber evidence="4">3.6.1.22</ecNumber>
    </recommendedName>
</protein>
<dbReference type="PROSITE" id="PS00893">
    <property type="entry name" value="NUDIX_BOX"/>
    <property type="match status" value="1"/>
</dbReference>
<evidence type="ECO:0000256" key="5">
    <source>
        <dbReference type="ARBA" id="ARBA00022723"/>
    </source>
</evidence>
<dbReference type="GO" id="GO:0035529">
    <property type="term" value="F:NADH pyrophosphatase activity"/>
    <property type="evidence" value="ECO:0007669"/>
    <property type="project" value="TreeGrafter"/>
</dbReference>
<accession>A0AAE9Z656</accession>
<reference evidence="11 12" key="1">
    <citation type="journal article" date="2015" name="Genome Announc.">
        <title>Draft Genome Sequences of Marine Isolates of Thalassomonas viridans and Thalassomonas actiniarum.</title>
        <authorList>
            <person name="Olonade I."/>
            <person name="van Zyl L.J."/>
            <person name="Trindade M."/>
        </authorList>
    </citation>
    <scope>NUCLEOTIDE SEQUENCE [LARGE SCALE GENOMIC DNA]</scope>
    <source>
        <strain evidence="11 12">XOM25</strain>
    </source>
</reference>
<dbReference type="InterPro" id="IPR015797">
    <property type="entry name" value="NUDIX_hydrolase-like_dom_sf"/>
</dbReference>
<dbReference type="GO" id="GO:0005829">
    <property type="term" value="C:cytosol"/>
    <property type="evidence" value="ECO:0007669"/>
    <property type="project" value="TreeGrafter"/>
</dbReference>
<dbReference type="GO" id="GO:0006742">
    <property type="term" value="P:NADP+ catabolic process"/>
    <property type="evidence" value="ECO:0007669"/>
    <property type="project" value="TreeGrafter"/>
</dbReference>
<evidence type="ECO:0000313" key="12">
    <source>
        <dbReference type="Proteomes" id="UP000032352"/>
    </source>
</evidence>
<evidence type="ECO:0000256" key="1">
    <source>
        <dbReference type="ARBA" id="ARBA00001946"/>
    </source>
</evidence>
<dbReference type="InterPro" id="IPR050241">
    <property type="entry name" value="NAD-cap_RNA_hydrolase_NudC"/>
</dbReference>
<dbReference type="InterPro" id="IPR000086">
    <property type="entry name" value="NUDIX_hydrolase_dom"/>
</dbReference>
<dbReference type="PROSITE" id="PS51462">
    <property type="entry name" value="NUDIX"/>
    <property type="match status" value="1"/>
</dbReference>
<dbReference type="KEGG" id="tvd:SG34_007850"/>
<dbReference type="Gene3D" id="3.90.79.20">
    <property type="match status" value="1"/>
</dbReference>
<proteinExistence type="inferred from homology"/>
<evidence type="ECO:0000256" key="8">
    <source>
        <dbReference type="ARBA" id="ARBA00023027"/>
    </source>
</evidence>
<dbReference type="SUPFAM" id="SSF55811">
    <property type="entry name" value="Nudix"/>
    <property type="match status" value="1"/>
</dbReference>
<dbReference type="GO" id="GO:0046872">
    <property type="term" value="F:metal ion binding"/>
    <property type="evidence" value="ECO:0007669"/>
    <property type="project" value="UniProtKB-KW"/>
</dbReference>
<gene>
    <name evidence="11" type="primary">nudC</name>
    <name evidence="11" type="ORF">SG34_007850</name>
</gene>
<dbReference type="NCBIfam" id="NF001299">
    <property type="entry name" value="PRK00241.1"/>
    <property type="match status" value="1"/>
</dbReference>
<keyword evidence="7" id="KW-0460">Magnesium</keyword>
<dbReference type="GO" id="GO:0019677">
    <property type="term" value="P:NAD+ catabolic process"/>
    <property type="evidence" value="ECO:0007669"/>
    <property type="project" value="TreeGrafter"/>
</dbReference>
<dbReference type="InterPro" id="IPR015375">
    <property type="entry name" value="NADH_PPase-like_N"/>
</dbReference>
<dbReference type="CDD" id="cd03429">
    <property type="entry name" value="NUDIX_NADH_pyrophosphatase_Nudt13"/>
    <property type="match status" value="1"/>
</dbReference>
<keyword evidence="12" id="KW-1185">Reference proteome</keyword>
<dbReference type="InterPro" id="IPR049734">
    <property type="entry name" value="NudC-like_C"/>
</dbReference>
<comment type="cofactor">
    <cofactor evidence="1">
        <name>Mg(2+)</name>
        <dbReference type="ChEBI" id="CHEBI:18420"/>
    </cofactor>
</comment>
<keyword evidence="6 11" id="KW-0378">Hydrolase</keyword>
<dbReference type="EC" id="3.6.1.22" evidence="4"/>
<keyword evidence="8" id="KW-0520">NAD</keyword>
<dbReference type="PANTHER" id="PTHR42904:SF6">
    <property type="entry name" value="NAD-CAPPED RNA HYDROLASE NUDT12"/>
    <property type="match status" value="1"/>
</dbReference>
<evidence type="ECO:0000256" key="4">
    <source>
        <dbReference type="ARBA" id="ARBA00012381"/>
    </source>
</evidence>
<evidence type="ECO:0000256" key="6">
    <source>
        <dbReference type="ARBA" id="ARBA00022801"/>
    </source>
</evidence>
<feature type="domain" description="Nudix hydrolase" evidence="10">
    <location>
        <begin position="169"/>
        <end position="300"/>
    </location>
</feature>
<evidence type="ECO:0000313" key="11">
    <source>
        <dbReference type="EMBL" id="WDE06804.1"/>
    </source>
</evidence>
<dbReference type="RefSeq" id="WP_274038571.1">
    <property type="nucleotide sequence ID" value="NZ_CP059733.1"/>
</dbReference>
<dbReference type="AlphaFoldDB" id="A0AAE9Z656"/>